<evidence type="ECO:0000313" key="1">
    <source>
        <dbReference type="EMBL" id="PNR53005.1"/>
    </source>
</evidence>
<evidence type="ECO:0000313" key="3">
    <source>
        <dbReference type="Proteomes" id="UP000006727"/>
    </source>
</evidence>
<sequence length="97" mass="11065">MYQHAQSLSRKLRQAMFVASELVKNRNLQVKKIIENLLVNYKHAHIGCTEMQKYVDIRDLDRHFVCVVPAPAQCQKANARAVRQFAVKLCTANAADP</sequence>
<name>A0A2K1KGV8_PHYPA</name>
<proteinExistence type="predicted"/>
<dbReference type="EnsemblPlants" id="Pp3c6_23500V3.1">
    <property type="protein sequence ID" value="Pp3c6_23500V3.1"/>
    <property type="gene ID" value="Pp3c6_23500"/>
</dbReference>
<dbReference type="PaxDb" id="3218-PP1S103_41V6.1"/>
<evidence type="ECO:0000313" key="2">
    <source>
        <dbReference type="EnsemblPlants" id="Pp3c6_23500V3.1"/>
    </source>
</evidence>
<keyword evidence="3" id="KW-1185">Reference proteome</keyword>
<dbReference type="Proteomes" id="UP000006727">
    <property type="component" value="Chromosome 6"/>
</dbReference>
<reference evidence="2" key="3">
    <citation type="submission" date="2020-12" db="UniProtKB">
        <authorList>
            <consortium name="EnsemblPlants"/>
        </authorList>
    </citation>
    <scope>IDENTIFICATION</scope>
</reference>
<accession>A0A2K1KGV8</accession>
<dbReference type="EMBL" id="ABEU02000006">
    <property type="protein sequence ID" value="PNR53005.1"/>
    <property type="molecule type" value="Genomic_DNA"/>
</dbReference>
<dbReference type="InParanoid" id="A0A2K1KGV8"/>
<dbReference type="AlphaFoldDB" id="A0A2K1KGV8"/>
<reference evidence="1 3" key="2">
    <citation type="journal article" date="2018" name="Plant J.">
        <title>The Physcomitrella patens chromosome-scale assembly reveals moss genome structure and evolution.</title>
        <authorList>
            <person name="Lang D."/>
            <person name="Ullrich K.K."/>
            <person name="Murat F."/>
            <person name="Fuchs J."/>
            <person name="Jenkins J."/>
            <person name="Haas F.B."/>
            <person name="Piednoel M."/>
            <person name="Gundlach H."/>
            <person name="Van Bel M."/>
            <person name="Meyberg R."/>
            <person name="Vives C."/>
            <person name="Morata J."/>
            <person name="Symeonidi A."/>
            <person name="Hiss M."/>
            <person name="Muchero W."/>
            <person name="Kamisugi Y."/>
            <person name="Saleh O."/>
            <person name="Blanc G."/>
            <person name="Decker E.L."/>
            <person name="van Gessel N."/>
            <person name="Grimwood J."/>
            <person name="Hayes R.D."/>
            <person name="Graham S.W."/>
            <person name="Gunter L.E."/>
            <person name="McDaniel S.F."/>
            <person name="Hoernstein S.N.W."/>
            <person name="Larsson A."/>
            <person name="Li F.W."/>
            <person name="Perroud P.F."/>
            <person name="Phillips J."/>
            <person name="Ranjan P."/>
            <person name="Rokshar D.S."/>
            <person name="Rothfels C.J."/>
            <person name="Schneider L."/>
            <person name="Shu S."/>
            <person name="Stevenson D.W."/>
            <person name="Thummler F."/>
            <person name="Tillich M."/>
            <person name="Villarreal Aguilar J.C."/>
            <person name="Widiez T."/>
            <person name="Wong G.K."/>
            <person name="Wymore A."/>
            <person name="Zhang Y."/>
            <person name="Zimmer A.D."/>
            <person name="Quatrano R.S."/>
            <person name="Mayer K.F.X."/>
            <person name="Goodstein D."/>
            <person name="Casacuberta J.M."/>
            <person name="Vandepoele K."/>
            <person name="Reski R."/>
            <person name="Cuming A.C."/>
            <person name="Tuskan G.A."/>
            <person name="Maumus F."/>
            <person name="Salse J."/>
            <person name="Schmutz J."/>
            <person name="Rensing S.A."/>
        </authorList>
    </citation>
    <scope>NUCLEOTIDE SEQUENCE [LARGE SCALE GENOMIC DNA]</scope>
    <source>
        <strain evidence="2 3">cv. Gransden 2004</strain>
    </source>
</reference>
<organism evidence="1">
    <name type="scientific">Physcomitrium patens</name>
    <name type="common">Spreading-leaved earth moss</name>
    <name type="synonym">Physcomitrella patens</name>
    <dbReference type="NCBI Taxonomy" id="3218"/>
    <lineage>
        <taxon>Eukaryota</taxon>
        <taxon>Viridiplantae</taxon>
        <taxon>Streptophyta</taxon>
        <taxon>Embryophyta</taxon>
        <taxon>Bryophyta</taxon>
        <taxon>Bryophytina</taxon>
        <taxon>Bryopsida</taxon>
        <taxon>Funariidae</taxon>
        <taxon>Funariales</taxon>
        <taxon>Funariaceae</taxon>
        <taxon>Physcomitrium</taxon>
    </lineage>
</organism>
<protein>
    <submittedName>
        <fullName evidence="1 2">Uncharacterized protein</fullName>
    </submittedName>
</protein>
<gene>
    <name evidence="1" type="ORF">PHYPA_009380</name>
</gene>
<reference evidence="1 3" key="1">
    <citation type="journal article" date="2008" name="Science">
        <title>The Physcomitrella genome reveals evolutionary insights into the conquest of land by plants.</title>
        <authorList>
            <person name="Rensing S."/>
            <person name="Lang D."/>
            <person name="Zimmer A."/>
            <person name="Terry A."/>
            <person name="Salamov A."/>
            <person name="Shapiro H."/>
            <person name="Nishiyama T."/>
            <person name="Perroud P.-F."/>
            <person name="Lindquist E."/>
            <person name="Kamisugi Y."/>
            <person name="Tanahashi T."/>
            <person name="Sakakibara K."/>
            <person name="Fujita T."/>
            <person name="Oishi K."/>
            <person name="Shin-I T."/>
            <person name="Kuroki Y."/>
            <person name="Toyoda A."/>
            <person name="Suzuki Y."/>
            <person name="Hashimoto A."/>
            <person name="Yamaguchi K."/>
            <person name="Sugano A."/>
            <person name="Kohara Y."/>
            <person name="Fujiyama A."/>
            <person name="Anterola A."/>
            <person name="Aoki S."/>
            <person name="Ashton N."/>
            <person name="Barbazuk W.B."/>
            <person name="Barker E."/>
            <person name="Bennetzen J."/>
            <person name="Bezanilla M."/>
            <person name="Blankenship R."/>
            <person name="Cho S.H."/>
            <person name="Dutcher S."/>
            <person name="Estelle M."/>
            <person name="Fawcett J.A."/>
            <person name="Gundlach H."/>
            <person name="Hanada K."/>
            <person name="Heyl A."/>
            <person name="Hicks K.A."/>
            <person name="Hugh J."/>
            <person name="Lohr M."/>
            <person name="Mayer K."/>
            <person name="Melkozernov A."/>
            <person name="Murata T."/>
            <person name="Nelson D."/>
            <person name="Pils B."/>
            <person name="Prigge M."/>
            <person name="Reiss B."/>
            <person name="Renner T."/>
            <person name="Rombauts S."/>
            <person name="Rushton P."/>
            <person name="Sanderfoot A."/>
            <person name="Schween G."/>
            <person name="Shiu S.-H."/>
            <person name="Stueber K."/>
            <person name="Theodoulou F.L."/>
            <person name="Tu H."/>
            <person name="Van de Peer Y."/>
            <person name="Verrier P.J."/>
            <person name="Waters E."/>
            <person name="Wood A."/>
            <person name="Yang L."/>
            <person name="Cove D."/>
            <person name="Cuming A."/>
            <person name="Hasebe M."/>
            <person name="Lucas S."/>
            <person name="Mishler D.B."/>
            <person name="Reski R."/>
            <person name="Grigoriev I."/>
            <person name="Quatrano R.S."/>
            <person name="Boore J.L."/>
        </authorList>
    </citation>
    <scope>NUCLEOTIDE SEQUENCE [LARGE SCALE GENOMIC DNA]</scope>
    <source>
        <strain evidence="2 3">cv. Gransden 2004</strain>
    </source>
</reference>
<dbReference type="Gramene" id="Pp3c6_23500V3.1">
    <property type="protein sequence ID" value="Pp3c6_23500V3.1"/>
    <property type="gene ID" value="Pp3c6_23500"/>
</dbReference>